<feature type="domain" description="ABC3 transporter permease C-terminal" evidence="8">
    <location>
        <begin position="356"/>
        <end position="484"/>
    </location>
</feature>
<dbReference type="PANTHER" id="PTHR30572">
    <property type="entry name" value="MEMBRANE COMPONENT OF TRANSPORTER-RELATED"/>
    <property type="match status" value="1"/>
</dbReference>
<evidence type="ECO:0000259" key="9">
    <source>
        <dbReference type="Pfam" id="PF12704"/>
    </source>
</evidence>
<comment type="similarity">
    <text evidence="6">Belongs to the ABC-4 integral membrane protein family.</text>
</comment>
<evidence type="ECO:0000313" key="11">
    <source>
        <dbReference type="Proteomes" id="UP000671908"/>
    </source>
</evidence>
<evidence type="ECO:0000313" key="10">
    <source>
        <dbReference type="EMBL" id="QTQ13819.1"/>
    </source>
</evidence>
<dbReference type="Pfam" id="PF02687">
    <property type="entry name" value="FtsX"/>
    <property type="match status" value="1"/>
</dbReference>
<feature type="domain" description="MacB-like periplasmic core" evidence="9">
    <location>
        <begin position="16"/>
        <end position="196"/>
    </location>
</feature>
<dbReference type="AlphaFoldDB" id="A0A975F3E0"/>
<proteinExistence type="inferred from homology"/>
<dbReference type="EMBL" id="CP054142">
    <property type="protein sequence ID" value="QTQ13819.1"/>
    <property type="molecule type" value="Genomic_DNA"/>
</dbReference>
<evidence type="ECO:0000256" key="7">
    <source>
        <dbReference type="SAM" id="Phobius"/>
    </source>
</evidence>
<dbReference type="RefSeq" id="WP_210120494.1">
    <property type="nucleotide sequence ID" value="NZ_CP054142.1"/>
</dbReference>
<reference evidence="10 11" key="1">
    <citation type="journal article" date="2021" name="Microbiol. Resour. Announc.">
        <title>Complete Genome Sequences of Three Human Oral Treponema parvum Isolates.</title>
        <authorList>
            <person name="Zeng H."/>
            <person name="Watt R.M."/>
        </authorList>
    </citation>
    <scope>NUCLEOTIDE SEQUENCE [LARGE SCALE GENOMIC DNA]</scope>
    <source>
        <strain evidence="10 11">ATCC 700770</strain>
    </source>
</reference>
<keyword evidence="11" id="KW-1185">Reference proteome</keyword>
<keyword evidence="4 7" id="KW-1133">Transmembrane helix</keyword>
<protein>
    <submittedName>
        <fullName evidence="10">FtsX-like permease family protein</fullName>
    </submittedName>
</protein>
<keyword evidence="2" id="KW-1003">Cell membrane</keyword>
<evidence type="ECO:0000256" key="3">
    <source>
        <dbReference type="ARBA" id="ARBA00022692"/>
    </source>
</evidence>
<dbReference type="Pfam" id="PF12704">
    <property type="entry name" value="MacB_PCD"/>
    <property type="match status" value="1"/>
</dbReference>
<dbReference type="InterPro" id="IPR050250">
    <property type="entry name" value="Macrolide_Exporter_MacB"/>
</dbReference>
<evidence type="ECO:0000256" key="2">
    <source>
        <dbReference type="ARBA" id="ARBA00022475"/>
    </source>
</evidence>
<organism evidence="10 11">
    <name type="scientific">Treponema parvum</name>
    <dbReference type="NCBI Taxonomy" id="138851"/>
    <lineage>
        <taxon>Bacteria</taxon>
        <taxon>Pseudomonadati</taxon>
        <taxon>Spirochaetota</taxon>
        <taxon>Spirochaetia</taxon>
        <taxon>Spirochaetales</taxon>
        <taxon>Treponemataceae</taxon>
        <taxon>Treponema</taxon>
    </lineage>
</organism>
<gene>
    <name evidence="10" type="ORF">HRQ91_04730</name>
</gene>
<sequence>MLFELAVKNIVSRKSSFVIILFIAMSVALLVVINSVFDRTEHGVEEVFINSFTGDFIIRPKSKIPLSLFGDETPVTGTLTKLENLVPYDAVCDVLSSNPHVKSFIPQVSGLAVAENGEKRLFVYLFGVDGAEFAKYMPSLRIVDGNPYVSGSKGAMLLKTAAASLDVSVGDMIQFSVIDGLSVRIRAVPVSAIYDYTVLNTTLERYMLLDPSTFRSLTDMDEVASDIEIDDSASEILKNATELDSLFDGANDVDAVIREEREGAAENSLSADSLEGSLSDRAAFSAKAEFEGNGSKSGSWNFIIVRLDSSKNAGKVIRDVNRIFHKNGWPVEAVGWRHAAGNSAMYLYWMRIIFNIGILIILSSGFIVVNNTLVINVLDRIREIGTMRAVGASGKYVSLLFMLETFIITFVAGILGCLTGSLASFLLTRIHIAFSNSFLIQLFGGNTLVTKITFANLRNSLGMSLILGVIGWIYPVRTALSISPVQAIQGAR</sequence>
<evidence type="ECO:0000259" key="8">
    <source>
        <dbReference type="Pfam" id="PF02687"/>
    </source>
</evidence>
<evidence type="ECO:0000256" key="5">
    <source>
        <dbReference type="ARBA" id="ARBA00023136"/>
    </source>
</evidence>
<name>A0A975F3E0_9SPIR</name>
<evidence type="ECO:0000256" key="4">
    <source>
        <dbReference type="ARBA" id="ARBA00022989"/>
    </source>
</evidence>
<comment type="subcellular location">
    <subcellularLocation>
        <location evidence="1">Cell membrane</location>
        <topology evidence="1">Multi-pass membrane protein</topology>
    </subcellularLocation>
</comment>
<dbReference type="PANTHER" id="PTHR30572:SF4">
    <property type="entry name" value="ABC TRANSPORTER PERMEASE YTRF"/>
    <property type="match status" value="1"/>
</dbReference>
<evidence type="ECO:0000256" key="6">
    <source>
        <dbReference type="ARBA" id="ARBA00038076"/>
    </source>
</evidence>
<dbReference type="Proteomes" id="UP000671908">
    <property type="component" value="Chromosome"/>
</dbReference>
<feature type="transmembrane region" description="Helical" evidence="7">
    <location>
        <begin position="352"/>
        <end position="375"/>
    </location>
</feature>
<accession>A0A975F3E0</accession>
<feature type="transmembrane region" description="Helical" evidence="7">
    <location>
        <begin position="396"/>
        <end position="416"/>
    </location>
</feature>
<keyword evidence="5 7" id="KW-0472">Membrane</keyword>
<dbReference type="InterPro" id="IPR025857">
    <property type="entry name" value="MacB_PCD"/>
</dbReference>
<evidence type="ECO:0000256" key="1">
    <source>
        <dbReference type="ARBA" id="ARBA00004651"/>
    </source>
</evidence>
<feature type="transmembrane region" description="Helical" evidence="7">
    <location>
        <begin position="455"/>
        <end position="474"/>
    </location>
</feature>
<dbReference type="GO" id="GO:0005886">
    <property type="term" value="C:plasma membrane"/>
    <property type="evidence" value="ECO:0007669"/>
    <property type="project" value="UniProtKB-SubCell"/>
</dbReference>
<feature type="transmembrane region" description="Helical" evidence="7">
    <location>
        <begin position="17"/>
        <end position="37"/>
    </location>
</feature>
<dbReference type="InterPro" id="IPR003838">
    <property type="entry name" value="ABC3_permease_C"/>
</dbReference>
<dbReference type="GO" id="GO:0022857">
    <property type="term" value="F:transmembrane transporter activity"/>
    <property type="evidence" value="ECO:0007669"/>
    <property type="project" value="TreeGrafter"/>
</dbReference>
<dbReference type="KEGG" id="tpav:HRQ91_04730"/>
<keyword evidence="3 7" id="KW-0812">Transmembrane</keyword>